<dbReference type="GO" id="GO:0006260">
    <property type="term" value="P:DNA replication"/>
    <property type="evidence" value="ECO:0007669"/>
    <property type="project" value="UniProtKB-UniRule"/>
</dbReference>
<evidence type="ECO:0000256" key="11">
    <source>
        <dbReference type="ARBA" id="ARBA00023236"/>
    </source>
</evidence>
<evidence type="ECO:0000256" key="4">
    <source>
        <dbReference type="ARBA" id="ARBA00022763"/>
    </source>
</evidence>
<dbReference type="InterPro" id="IPR011991">
    <property type="entry name" value="ArsR-like_HTH"/>
</dbReference>
<keyword evidence="11 12" id="KW-0742">SOS response</keyword>
<keyword evidence="5 12" id="KW-0378">Hydrolase</keyword>
<dbReference type="InterPro" id="IPR006199">
    <property type="entry name" value="LexA_DNA-bd_dom"/>
</dbReference>
<dbReference type="Gene3D" id="2.10.109.10">
    <property type="entry name" value="Umud Fragment, subunit A"/>
    <property type="match status" value="1"/>
</dbReference>
<proteinExistence type="inferred from homology"/>
<evidence type="ECO:0000256" key="3">
    <source>
        <dbReference type="ARBA" id="ARBA00022705"/>
    </source>
</evidence>
<keyword evidence="9 12" id="KW-0804">Transcription</keyword>
<dbReference type="InterPro" id="IPR039418">
    <property type="entry name" value="LexA-like"/>
</dbReference>
<feature type="site" description="Cleavage; by autolysis" evidence="12">
    <location>
        <begin position="86"/>
        <end position="87"/>
    </location>
</feature>
<dbReference type="EMBL" id="DVMR01000056">
    <property type="protein sequence ID" value="HIU44079.1"/>
    <property type="molecule type" value="Genomic_DNA"/>
</dbReference>
<dbReference type="Pfam" id="PF00717">
    <property type="entry name" value="Peptidase_S24"/>
    <property type="match status" value="1"/>
</dbReference>
<dbReference type="Pfam" id="PF01726">
    <property type="entry name" value="LexA_DNA_bind"/>
    <property type="match status" value="1"/>
</dbReference>
<dbReference type="NCBIfam" id="TIGR00498">
    <property type="entry name" value="lexA"/>
    <property type="match status" value="1"/>
</dbReference>
<dbReference type="GO" id="GO:0003677">
    <property type="term" value="F:DNA binding"/>
    <property type="evidence" value="ECO:0007669"/>
    <property type="project" value="UniProtKB-UniRule"/>
</dbReference>
<keyword evidence="10 12" id="KW-0234">DNA repair</keyword>
<reference evidence="16" key="1">
    <citation type="submission" date="2020-10" db="EMBL/GenBank/DDBJ databases">
        <authorList>
            <person name="Gilroy R."/>
        </authorList>
    </citation>
    <scope>NUCLEOTIDE SEQUENCE</scope>
    <source>
        <strain evidence="16">CHK191-8634</strain>
    </source>
</reference>
<gene>
    <name evidence="12 16" type="primary">lexA</name>
    <name evidence="16" type="ORF">IAB67_07285</name>
</gene>
<dbReference type="PRINTS" id="PR00726">
    <property type="entry name" value="LEXASERPTASE"/>
</dbReference>
<dbReference type="InterPro" id="IPR036286">
    <property type="entry name" value="LexA/Signal_pep-like_sf"/>
</dbReference>
<evidence type="ECO:0000256" key="9">
    <source>
        <dbReference type="ARBA" id="ARBA00023163"/>
    </source>
</evidence>
<evidence type="ECO:0000256" key="5">
    <source>
        <dbReference type="ARBA" id="ARBA00022801"/>
    </source>
</evidence>
<name>A0A9D1LL92_9CLOT</name>
<comment type="caution">
    <text evidence="16">The sequence shown here is derived from an EMBL/GenBank/DDBJ whole genome shotgun (WGS) entry which is preliminary data.</text>
</comment>
<keyword evidence="4 12" id="KW-0227">DNA damage</keyword>
<evidence type="ECO:0000259" key="15">
    <source>
        <dbReference type="Pfam" id="PF01726"/>
    </source>
</evidence>
<evidence type="ECO:0000313" key="17">
    <source>
        <dbReference type="Proteomes" id="UP000824073"/>
    </source>
</evidence>
<dbReference type="PANTHER" id="PTHR33516:SF2">
    <property type="entry name" value="LEXA REPRESSOR-RELATED"/>
    <property type="match status" value="1"/>
</dbReference>
<dbReference type="HAMAP" id="MF_00015">
    <property type="entry name" value="LexA"/>
    <property type="match status" value="1"/>
</dbReference>
<dbReference type="Gene3D" id="1.10.10.10">
    <property type="entry name" value="Winged helix-like DNA-binding domain superfamily/Winged helix DNA-binding domain"/>
    <property type="match status" value="1"/>
</dbReference>
<dbReference type="InterPro" id="IPR015927">
    <property type="entry name" value="Peptidase_S24_S26A/B/C"/>
</dbReference>
<protein>
    <recommendedName>
        <fullName evidence="12">LexA repressor</fullName>
        <ecNumber evidence="12">3.4.21.88</ecNumber>
    </recommendedName>
</protein>
<dbReference type="SUPFAM" id="SSF51306">
    <property type="entry name" value="LexA/Signal peptidase"/>
    <property type="match status" value="1"/>
</dbReference>
<keyword evidence="8 12" id="KW-0238">DNA-binding</keyword>
<dbReference type="InterPro" id="IPR006197">
    <property type="entry name" value="Peptidase_S24_LexA"/>
</dbReference>
<dbReference type="Proteomes" id="UP000824073">
    <property type="component" value="Unassembled WGS sequence"/>
</dbReference>
<evidence type="ECO:0000256" key="2">
    <source>
        <dbReference type="ARBA" id="ARBA00022491"/>
    </source>
</evidence>
<accession>A0A9D1LL92</accession>
<feature type="active site" description="For autocatalytic cleavage activity" evidence="12">
    <location>
        <position position="156"/>
    </location>
</feature>
<reference evidence="16" key="2">
    <citation type="journal article" date="2021" name="PeerJ">
        <title>Extensive microbial diversity within the chicken gut microbiome revealed by metagenomics and culture.</title>
        <authorList>
            <person name="Gilroy R."/>
            <person name="Ravi A."/>
            <person name="Getino M."/>
            <person name="Pursley I."/>
            <person name="Horton D.L."/>
            <person name="Alikhan N.F."/>
            <person name="Baker D."/>
            <person name="Gharbi K."/>
            <person name="Hall N."/>
            <person name="Watson M."/>
            <person name="Adriaenssens E.M."/>
            <person name="Foster-Nyarko E."/>
            <person name="Jarju S."/>
            <person name="Secka A."/>
            <person name="Antonio M."/>
            <person name="Oren A."/>
            <person name="Chaudhuri R.R."/>
            <person name="La Ragione R."/>
            <person name="Hildebrand F."/>
            <person name="Pallen M.J."/>
        </authorList>
    </citation>
    <scope>NUCLEOTIDE SEQUENCE</scope>
    <source>
        <strain evidence="16">CHK191-8634</strain>
    </source>
</reference>
<dbReference type="PANTHER" id="PTHR33516">
    <property type="entry name" value="LEXA REPRESSOR"/>
    <property type="match status" value="1"/>
</dbReference>
<evidence type="ECO:0000256" key="8">
    <source>
        <dbReference type="ARBA" id="ARBA00023125"/>
    </source>
</evidence>
<dbReference type="InterPro" id="IPR036388">
    <property type="entry name" value="WH-like_DNA-bd_sf"/>
</dbReference>
<evidence type="ECO:0000256" key="10">
    <source>
        <dbReference type="ARBA" id="ARBA00023204"/>
    </source>
</evidence>
<evidence type="ECO:0000313" key="16">
    <source>
        <dbReference type="EMBL" id="HIU44079.1"/>
    </source>
</evidence>
<feature type="domain" description="Peptidase S24/S26A/S26B/S26C" evidence="14">
    <location>
        <begin position="79"/>
        <end position="189"/>
    </location>
</feature>
<dbReference type="InterPro" id="IPR036390">
    <property type="entry name" value="WH_DNA-bd_sf"/>
</dbReference>
<organism evidence="16 17">
    <name type="scientific">Candidatus Ventrousia excrementavium</name>
    <dbReference type="NCBI Taxonomy" id="2840961"/>
    <lineage>
        <taxon>Bacteria</taxon>
        <taxon>Bacillati</taxon>
        <taxon>Bacillota</taxon>
        <taxon>Clostridia</taxon>
        <taxon>Eubacteriales</taxon>
        <taxon>Clostridiaceae</taxon>
        <taxon>Clostridiaceae incertae sedis</taxon>
        <taxon>Candidatus Ventrousia</taxon>
    </lineage>
</organism>
<comment type="catalytic activity">
    <reaction evidence="12">
        <text>Hydrolysis of Ala-|-Gly bond in repressor LexA.</text>
        <dbReference type="EC" id="3.4.21.88"/>
    </reaction>
</comment>
<dbReference type="InterPro" id="IPR006200">
    <property type="entry name" value="LexA"/>
</dbReference>
<comment type="similarity">
    <text evidence="1 12 13">Belongs to the peptidase S24 family.</text>
</comment>
<comment type="function">
    <text evidence="12">Represses a number of genes involved in the response to DNA damage (SOS response), including recA and lexA. In the presence of single-stranded DNA, RecA interacts with LexA causing an autocatalytic cleavage which disrupts the DNA-binding part of LexA, leading to derepression of the SOS regulon and eventually DNA repair.</text>
</comment>
<feature type="active site" description="For autocatalytic cleavage activity" evidence="12">
    <location>
        <position position="119"/>
    </location>
</feature>
<dbReference type="GO" id="GO:0004252">
    <property type="term" value="F:serine-type endopeptidase activity"/>
    <property type="evidence" value="ECO:0007669"/>
    <property type="project" value="UniProtKB-UniRule"/>
</dbReference>
<dbReference type="EC" id="3.4.21.88" evidence="12"/>
<keyword evidence="2 12" id="KW-0678">Repressor</keyword>
<dbReference type="AlphaFoldDB" id="A0A9D1LL92"/>
<comment type="subunit">
    <text evidence="12">Homodimer.</text>
</comment>
<dbReference type="CDD" id="cd06529">
    <property type="entry name" value="S24_LexA-like"/>
    <property type="match status" value="1"/>
</dbReference>
<evidence type="ECO:0000259" key="14">
    <source>
        <dbReference type="Pfam" id="PF00717"/>
    </source>
</evidence>
<dbReference type="CDD" id="cd00090">
    <property type="entry name" value="HTH_ARSR"/>
    <property type="match status" value="1"/>
</dbReference>
<dbReference type="GO" id="GO:0009432">
    <property type="term" value="P:SOS response"/>
    <property type="evidence" value="ECO:0007669"/>
    <property type="project" value="UniProtKB-UniRule"/>
</dbReference>
<keyword evidence="7 12" id="KW-0805">Transcription regulation</keyword>
<evidence type="ECO:0000256" key="12">
    <source>
        <dbReference type="HAMAP-Rule" id="MF_00015"/>
    </source>
</evidence>
<dbReference type="InterPro" id="IPR050077">
    <property type="entry name" value="LexA_repressor"/>
</dbReference>
<evidence type="ECO:0000256" key="6">
    <source>
        <dbReference type="ARBA" id="ARBA00022813"/>
    </source>
</evidence>
<dbReference type="GO" id="GO:0045892">
    <property type="term" value="P:negative regulation of DNA-templated transcription"/>
    <property type="evidence" value="ECO:0007669"/>
    <property type="project" value="UniProtKB-UniRule"/>
</dbReference>
<keyword evidence="3 12" id="KW-0235">DNA replication</keyword>
<evidence type="ECO:0000256" key="1">
    <source>
        <dbReference type="ARBA" id="ARBA00007484"/>
    </source>
</evidence>
<evidence type="ECO:0000256" key="13">
    <source>
        <dbReference type="RuleBase" id="RU003991"/>
    </source>
</evidence>
<evidence type="ECO:0000256" key="7">
    <source>
        <dbReference type="ARBA" id="ARBA00023015"/>
    </source>
</evidence>
<keyword evidence="6 12" id="KW-0068">Autocatalytic cleavage</keyword>
<feature type="DNA-binding region" description="H-T-H motif" evidence="12">
    <location>
        <begin position="28"/>
        <end position="48"/>
    </location>
</feature>
<dbReference type="SUPFAM" id="SSF46785">
    <property type="entry name" value="Winged helix' DNA-binding domain"/>
    <property type="match status" value="1"/>
</dbReference>
<dbReference type="GO" id="GO:0006508">
    <property type="term" value="P:proteolysis"/>
    <property type="evidence" value="ECO:0007669"/>
    <property type="project" value="InterPro"/>
</dbReference>
<dbReference type="GO" id="GO:0006281">
    <property type="term" value="P:DNA repair"/>
    <property type="evidence" value="ECO:0007669"/>
    <property type="project" value="UniProtKB-UniRule"/>
</dbReference>
<sequence>MKKLSPKRLEILQYLTDFTEQNGYPPSIREICEAVNLRSPSTVHTHLKVLRDGGYLDKDDHKTRAISLKGSRQSFRSVPLLGTVTAGLPILAQQEVEGYVPYDGTASGELFALRVRGDSMLGAGILPDDIVIVRRQPDARTGDIVVALLGDEATVKRLSLTDGGVWLMPENPAYEPIDGSECCILGLVVALYRPHV</sequence>
<feature type="domain" description="LexA repressor DNA-binding" evidence="15">
    <location>
        <begin position="1"/>
        <end position="65"/>
    </location>
</feature>